<accession>I1CDD2</accession>
<sequence>MLYQSLQVNQFDYFLSLVEKNNLTIFSAAYINEATFNSFKSSLSELEEKTNTEITFDFNDQRRSSRSHQAIDDNYMKGTYEDVSMFNKDMKYVLPESSKPKALFLSKRIEEEDDDDDDDDDEEEQEEEDDNDEEEDRVEDEELTIERLEISKHINDPVDLLLGPPQHNMQNAEYLNLISGLTNTQCRLEGREIVIEGYNKDLVQEALERFKVIQKTYIGCHLKRMVVPCIHYPRESDPYKLYFCLVNTYKYQSLIDLRQLSSCEEAYVVLPVFFNQEKQEHDPPKDMIRPNPKPKRQYQPPKRSTNRSPKTPSSPYLEIKHNHWGLNRDFKNVYNNSQSQQYITAEKLAEAFSKPQIVQSPLQEKEDSLLLQNFPVLVNPAQDTNQRQDIVRLDKYQPSLSNKKQSRGRVIRIIPQKSASSIGYQMRPCLLQKVKDYNFHNIKYALEAGLEASRGHKGEVMLSAKTTSDDVIINEISQIVPSPYKRQVFYEFHISARNQRKIDYKDMILYMKEGIVDALKVVYSEKVVTEIDWASLDRKLDFQMTLKIRDLVRKDVKPFTTFVKYISINPVTRTLMFEDVPQFLRVQYILKKESMQHKTNNFIIEITRVEKLHIREAPMNRYYDNRKQWMAEASDDCWFEIEVFDSQHQRHFDLNLELEHGKTASWTPNDILGGEACPSLVHFVRCILLIIEKSEEKINLAIYLVAFLALFGFIVFKWYHWKTALSINREITQFITLGVVIVIVPIQIIWIYASYYIVCTANPGIVTPNNLKQHLKYYRYDGLIYTPKDCTTYLLDLSIVHYVKLVLIYRGMIIEWGLDKAYMLDSNGNKVPVSFHKAFLYVLQHDRIIGSIGILGMVVSIVVFVFFIYQVYLSARGITTNEAFKWEMVEDAIDRGELYKTDGGQCLTILGYLPGHLHAFYLLVKDREQNQLASGQGPAYGTKPPPPY</sequence>
<evidence type="ECO:0000313" key="5">
    <source>
        <dbReference type="Proteomes" id="UP000009138"/>
    </source>
</evidence>
<organism evidence="4 5">
    <name type="scientific">Rhizopus delemar (strain RA 99-880 / ATCC MYA-4621 / FGSC 9543 / NRRL 43880)</name>
    <name type="common">Mucormycosis agent</name>
    <name type="synonym">Rhizopus arrhizus var. delemar</name>
    <dbReference type="NCBI Taxonomy" id="246409"/>
    <lineage>
        <taxon>Eukaryota</taxon>
        <taxon>Fungi</taxon>
        <taxon>Fungi incertae sedis</taxon>
        <taxon>Mucoromycota</taxon>
        <taxon>Mucoromycotina</taxon>
        <taxon>Mucoromycetes</taxon>
        <taxon>Mucorales</taxon>
        <taxon>Mucorineae</taxon>
        <taxon>Rhizopodaceae</taxon>
        <taxon>Rhizopus</taxon>
    </lineage>
</organism>
<evidence type="ECO:0000313" key="4">
    <source>
        <dbReference type="EMBL" id="EIE86462.1"/>
    </source>
</evidence>
<feature type="region of interest" description="Disordered" evidence="1">
    <location>
        <begin position="109"/>
        <end position="142"/>
    </location>
</feature>
<reference evidence="4 5" key="1">
    <citation type="journal article" date="2009" name="PLoS Genet.">
        <title>Genomic analysis of the basal lineage fungus Rhizopus oryzae reveals a whole-genome duplication.</title>
        <authorList>
            <person name="Ma L.-J."/>
            <person name="Ibrahim A.S."/>
            <person name="Skory C."/>
            <person name="Grabherr M.G."/>
            <person name="Burger G."/>
            <person name="Butler M."/>
            <person name="Elias M."/>
            <person name="Idnurm A."/>
            <person name="Lang B.F."/>
            <person name="Sone T."/>
            <person name="Abe A."/>
            <person name="Calvo S.E."/>
            <person name="Corrochano L.M."/>
            <person name="Engels R."/>
            <person name="Fu J."/>
            <person name="Hansberg W."/>
            <person name="Kim J.-M."/>
            <person name="Kodira C.D."/>
            <person name="Koehrsen M.J."/>
            <person name="Liu B."/>
            <person name="Miranda-Saavedra D."/>
            <person name="O'Leary S."/>
            <person name="Ortiz-Castellanos L."/>
            <person name="Poulter R."/>
            <person name="Rodriguez-Romero J."/>
            <person name="Ruiz-Herrera J."/>
            <person name="Shen Y.-Q."/>
            <person name="Zeng Q."/>
            <person name="Galagan J."/>
            <person name="Birren B.W."/>
            <person name="Cuomo C.A."/>
            <person name="Wickes B.L."/>
        </authorList>
    </citation>
    <scope>NUCLEOTIDE SEQUENCE [LARGE SCALE GENOMIC DNA]</scope>
    <source>
        <strain evidence="5">RA 99-880 / ATCC MYA-4621 / FGSC 9543 / NRRL 43880</strain>
    </source>
</reference>
<keyword evidence="2" id="KW-0472">Membrane</keyword>
<dbReference type="eggNOG" id="ENOG502S4U8">
    <property type="taxonomic scope" value="Eukaryota"/>
</dbReference>
<dbReference type="GeneID" id="93618138"/>
<feature type="transmembrane region" description="Helical" evidence="2">
    <location>
        <begin position="700"/>
        <end position="719"/>
    </location>
</feature>
<feature type="compositionally biased region" description="Basic and acidic residues" evidence="1">
    <location>
        <begin position="279"/>
        <end position="288"/>
    </location>
</feature>
<dbReference type="EMBL" id="CH476740">
    <property type="protein sequence ID" value="EIE86462.1"/>
    <property type="molecule type" value="Genomic_DNA"/>
</dbReference>
<gene>
    <name evidence="4" type="ORF">RO3G_11173</name>
</gene>
<dbReference type="RefSeq" id="XP_067521858.1">
    <property type="nucleotide sequence ID" value="XM_067665757.1"/>
</dbReference>
<keyword evidence="2" id="KW-1133">Transmembrane helix</keyword>
<protein>
    <recommendedName>
        <fullName evidence="3">DUF7905 domain-containing protein</fullName>
    </recommendedName>
</protein>
<dbReference type="AlphaFoldDB" id="I1CDD2"/>
<keyword evidence="2" id="KW-0812">Transmembrane</keyword>
<dbReference type="STRING" id="246409.I1CDD2"/>
<dbReference type="InParanoid" id="I1CDD2"/>
<feature type="region of interest" description="Disordered" evidence="1">
    <location>
        <begin position="279"/>
        <end position="318"/>
    </location>
</feature>
<dbReference type="InterPro" id="IPR057227">
    <property type="entry name" value="DUF7905"/>
</dbReference>
<evidence type="ECO:0000259" key="3">
    <source>
        <dbReference type="Pfam" id="PF25482"/>
    </source>
</evidence>
<feature type="transmembrane region" description="Helical" evidence="2">
    <location>
        <begin position="848"/>
        <end position="869"/>
    </location>
</feature>
<feature type="transmembrane region" description="Helical" evidence="2">
    <location>
        <begin position="731"/>
        <end position="753"/>
    </location>
</feature>
<evidence type="ECO:0000256" key="2">
    <source>
        <dbReference type="SAM" id="Phobius"/>
    </source>
</evidence>
<dbReference type="OrthoDB" id="7875889at2759"/>
<dbReference type="OMA" id="WKVEDIL"/>
<evidence type="ECO:0000256" key="1">
    <source>
        <dbReference type="SAM" id="MobiDB-lite"/>
    </source>
</evidence>
<keyword evidence="5" id="KW-1185">Reference proteome</keyword>
<feature type="compositionally biased region" description="Acidic residues" evidence="1">
    <location>
        <begin position="111"/>
        <end position="142"/>
    </location>
</feature>
<feature type="domain" description="DUF7905" evidence="3">
    <location>
        <begin position="488"/>
        <end position="673"/>
    </location>
</feature>
<dbReference type="Pfam" id="PF25482">
    <property type="entry name" value="DUF7905"/>
    <property type="match status" value="1"/>
</dbReference>
<proteinExistence type="predicted"/>
<dbReference type="Proteomes" id="UP000009138">
    <property type="component" value="Unassembled WGS sequence"/>
</dbReference>
<name>I1CDD2_RHIO9</name>
<dbReference type="VEuPathDB" id="FungiDB:RO3G_11173"/>